<gene>
    <name evidence="4" type="ORF">IE81DRAFT_326661</name>
</gene>
<dbReference type="OrthoDB" id="60843at2759"/>
<feature type="region of interest" description="Disordered" evidence="2">
    <location>
        <begin position="896"/>
        <end position="916"/>
    </location>
</feature>
<sequence>MLGAISQRRGHQAVLISRFGRSALRSPSSDRPMSAIHNSGAAGFDLAGGVGHTDARSARPSLAKSMRRSTGSGSSPEQQRRTYRLLPTQTVAIAESVINFSGSPHLLFDGSVITSATEASGAWRQHNKGNGVRLVADVVEDEPGEVQFLRRGDANSSELKGTSHIARTAQEAEDVAGAMLKHLVLSPKPPFLPKSVGRLLVMPVQAPHPSSQRSGVSTQNAKVALQPEARKYSVLLHADRVVHSVGHYGRTQLGPTLLIRPGAASDASLIELHRRGDDEVVAVPIDVLPLANRELPQPTSLGVQAACASEVEALIRQVGSRAAEEALTQLSKAADLEQTRREKLAHFLRELFVMFWRGDAERIAVNLAISADGNVQLDSDVPTVGIEASFDDFSLFRQPDLTEMRSKSEARWSANSPGEASSTTPLDASSARAHELHPLERKAEEAGMVYRKHQGHIGLFGYGAGMGMGTFDGIRVAGGEPANFFDGGGGASAENARAAMEILSMDPDVHVIFVNIFGGITRTDLVAEGIIRAYTELGLKHIPLVVRFRGNMAEEAKQKLRDASDSVPAKLFDDFAQAAEEAVNLARKRREPSASIANGAVNQRRSFSTAASGLATRTSGLARTRAIAQHLCAPPFLSARRSFATSSTAKVETHPRGSFEFLTGYAFAGKPRGPSSSEGEGQEQGSESGEADKAAAASSASAPRLPQQGFVPDSDVGRWRDAMLTGGEAGEDSLTCSNMGSEGGTSDSGGLGLGTRAGDVLLGVADGVGGWSENGVDPALFSQSLMYYATQYASEVLACPNRSPHSVSSSPSESQSQSGPSTPATSPGSDGGLGHAGSPLSILSHAYSKTLKDARVPAGSSTATIVTLDSHRGVLRAANLGDSGFLVLRSSPVSSTIKDAPGQTSMQQGSRKQWGSGTPGLPVVDGVLYASAPLQHGFNTPYQLAKLPPALRQEGSIDSSPKDASLVEGQLRGGDLILLGTDGYFDNVSLVETAQLVNFVRDKHHQSWSARYPPPGTMDQASAVPDSQVKSSSADTPQDELAEEREMVQTVAHNLVQFAIMCMNSTQKQSPFEREAARHGIRYPGGKVDDVALVAALVVER</sequence>
<dbReference type="GO" id="GO:0006099">
    <property type="term" value="P:tricarboxylic acid cycle"/>
    <property type="evidence" value="ECO:0007669"/>
    <property type="project" value="TreeGrafter"/>
</dbReference>
<feature type="domain" description="PPM-type phosphatase" evidence="3">
    <location>
        <begin position="741"/>
        <end position="1098"/>
    </location>
</feature>
<evidence type="ECO:0000313" key="4">
    <source>
        <dbReference type="EMBL" id="PWN39340.1"/>
    </source>
</evidence>
<feature type="compositionally biased region" description="Polar residues" evidence="2">
    <location>
        <begin position="68"/>
        <end position="77"/>
    </location>
</feature>
<reference evidence="4 5" key="1">
    <citation type="journal article" date="2018" name="Mol. Biol. Evol.">
        <title>Broad Genomic Sampling Reveals a Smut Pathogenic Ancestry of the Fungal Clade Ustilaginomycotina.</title>
        <authorList>
            <person name="Kijpornyongpan T."/>
            <person name="Mondo S.J."/>
            <person name="Barry K."/>
            <person name="Sandor L."/>
            <person name="Lee J."/>
            <person name="Lipzen A."/>
            <person name="Pangilinan J."/>
            <person name="LaButti K."/>
            <person name="Hainaut M."/>
            <person name="Henrissat B."/>
            <person name="Grigoriev I.V."/>
            <person name="Spatafora J.W."/>
            <person name="Aime M.C."/>
        </authorList>
    </citation>
    <scope>NUCLEOTIDE SEQUENCE [LARGE SCALE GENOMIC DNA]</scope>
    <source>
        <strain evidence="4 5">MCA 4658</strain>
    </source>
</reference>
<dbReference type="GO" id="GO:0042709">
    <property type="term" value="C:succinate-CoA ligase complex"/>
    <property type="evidence" value="ECO:0007669"/>
    <property type="project" value="TreeGrafter"/>
</dbReference>
<dbReference type="SUPFAM" id="SSF52210">
    <property type="entry name" value="Succinyl-CoA synthetase domains"/>
    <property type="match status" value="1"/>
</dbReference>
<feature type="compositionally biased region" description="Low complexity" evidence="2">
    <location>
        <begin position="673"/>
        <end position="702"/>
    </location>
</feature>
<dbReference type="Gene3D" id="3.60.40.10">
    <property type="entry name" value="PPM-type phosphatase domain"/>
    <property type="match status" value="1"/>
</dbReference>
<keyword evidence="1" id="KW-0547">Nucleotide-binding</keyword>
<feature type="region of interest" description="Disordered" evidence="2">
    <location>
        <begin position="1007"/>
        <end position="1040"/>
    </location>
</feature>
<dbReference type="STRING" id="1522189.A0A316VPS8"/>
<feature type="region of interest" description="Disordered" evidence="2">
    <location>
        <begin position="406"/>
        <end position="433"/>
    </location>
</feature>
<dbReference type="Pfam" id="PF00549">
    <property type="entry name" value="Ligase_CoA"/>
    <property type="match status" value="1"/>
</dbReference>
<dbReference type="GeneID" id="37036751"/>
<feature type="region of interest" description="Disordered" evidence="2">
    <location>
        <begin position="47"/>
        <end position="82"/>
    </location>
</feature>
<dbReference type="Proteomes" id="UP000245783">
    <property type="component" value="Unassembled WGS sequence"/>
</dbReference>
<organism evidence="4 5">
    <name type="scientific">Ceraceosorus guamensis</name>
    <dbReference type="NCBI Taxonomy" id="1522189"/>
    <lineage>
        <taxon>Eukaryota</taxon>
        <taxon>Fungi</taxon>
        <taxon>Dikarya</taxon>
        <taxon>Basidiomycota</taxon>
        <taxon>Ustilaginomycotina</taxon>
        <taxon>Exobasidiomycetes</taxon>
        <taxon>Ceraceosorales</taxon>
        <taxon>Ceraceosoraceae</taxon>
        <taxon>Ceraceosorus</taxon>
    </lineage>
</organism>
<dbReference type="RefSeq" id="XP_025366500.1">
    <property type="nucleotide sequence ID" value="XM_025514881.1"/>
</dbReference>
<dbReference type="InParanoid" id="A0A316VPS8"/>
<feature type="compositionally biased region" description="Polar residues" evidence="2">
    <location>
        <begin position="413"/>
        <end position="427"/>
    </location>
</feature>
<name>A0A316VPS8_9BASI</name>
<dbReference type="GO" id="GO:0004775">
    <property type="term" value="F:succinate-CoA ligase (ADP-forming) activity"/>
    <property type="evidence" value="ECO:0007669"/>
    <property type="project" value="TreeGrafter"/>
</dbReference>
<accession>A0A316VPS8</accession>
<dbReference type="InterPro" id="IPR036457">
    <property type="entry name" value="PPM-type-like_dom_sf"/>
</dbReference>
<feature type="region of interest" description="Disordered" evidence="2">
    <location>
        <begin position="800"/>
        <end position="837"/>
    </location>
</feature>
<feature type="compositionally biased region" description="Gly residues" evidence="2">
    <location>
        <begin position="741"/>
        <end position="751"/>
    </location>
</feature>
<dbReference type="Gene3D" id="3.40.50.261">
    <property type="entry name" value="Succinyl-CoA synthetase domains"/>
    <property type="match status" value="1"/>
</dbReference>
<dbReference type="AlphaFoldDB" id="A0A316VPS8"/>
<evidence type="ECO:0000256" key="1">
    <source>
        <dbReference type="ARBA" id="ARBA00022741"/>
    </source>
</evidence>
<dbReference type="InterPro" id="IPR001932">
    <property type="entry name" value="PPM-type_phosphatase-like_dom"/>
</dbReference>
<dbReference type="GO" id="GO:0006104">
    <property type="term" value="P:succinyl-CoA metabolic process"/>
    <property type="evidence" value="ECO:0007669"/>
    <property type="project" value="TreeGrafter"/>
</dbReference>
<feature type="region of interest" description="Disordered" evidence="2">
    <location>
        <begin position="669"/>
        <end position="751"/>
    </location>
</feature>
<dbReference type="GO" id="GO:0000166">
    <property type="term" value="F:nucleotide binding"/>
    <property type="evidence" value="ECO:0007669"/>
    <property type="project" value="UniProtKB-KW"/>
</dbReference>
<protein>
    <recommendedName>
        <fullName evidence="3">PPM-type phosphatase domain-containing protein</fullName>
    </recommendedName>
</protein>
<dbReference type="EMBL" id="KZ819475">
    <property type="protein sequence ID" value="PWN39340.1"/>
    <property type="molecule type" value="Genomic_DNA"/>
</dbReference>
<keyword evidence="5" id="KW-1185">Reference proteome</keyword>
<feature type="compositionally biased region" description="Low complexity" evidence="2">
    <location>
        <begin position="800"/>
        <end position="828"/>
    </location>
</feature>
<evidence type="ECO:0000256" key="2">
    <source>
        <dbReference type="SAM" id="MobiDB-lite"/>
    </source>
</evidence>
<evidence type="ECO:0000259" key="3">
    <source>
        <dbReference type="PROSITE" id="PS51746"/>
    </source>
</evidence>
<dbReference type="SUPFAM" id="SSF81606">
    <property type="entry name" value="PP2C-like"/>
    <property type="match status" value="1"/>
</dbReference>
<dbReference type="Gene3D" id="3.30.470.20">
    <property type="entry name" value="ATP-grasp fold, B domain"/>
    <property type="match status" value="1"/>
</dbReference>
<dbReference type="PANTHER" id="PTHR11815">
    <property type="entry name" value="SUCCINYL-COA SYNTHETASE BETA CHAIN"/>
    <property type="match status" value="1"/>
</dbReference>
<dbReference type="PANTHER" id="PTHR11815:SF10">
    <property type="entry name" value="SUCCINATE--COA LIGASE [GDP-FORMING] SUBUNIT BETA, MITOCHONDRIAL"/>
    <property type="match status" value="1"/>
</dbReference>
<evidence type="ECO:0000313" key="5">
    <source>
        <dbReference type="Proteomes" id="UP000245783"/>
    </source>
</evidence>
<dbReference type="PROSITE" id="PS51746">
    <property type="entry name" value="PPM_2"/>
    <property type="match status" value="1"/>
</dbReference>
<dbReference type="InterPro" id="IPR016102">
    <property type="entry name" value="Succinyl-CoA_synth-like"/>
</dbReference>
<dbReference type="InterPro" id="IPR005811">
    <property type="entry name" value="SUCC_ACL_C"/>
</dbReference>
<proteinExistence type="predicted"/>